<accession>A0A1H9GEL8</accession>
<dbReference type="EMBL" id="FOFA01000003">
    <property type="protein sequence ID" value="SEQ48551.1"/>
    <property type="molecule type" value="Genomic_DNA"/>
</dbReference>
<feature type="region of interest" description="Disordered" evidence="2">
    <location>
        <begin position="146"/>
        <end position="165"/>
    </location>
</feature>
<evidence type="ECO:0000313" key="5">
    <source>
        <dbReference type="Proteomes" id="UP000198504"/>
    </source>
</evidence>
<evidence type="ECO:0000256" key="1">
    <source>
        <dbReference type="ARBA" id="ARBA00006817"/>
    </source>
</evidence>
<feature type="domain" description="Activator of Hsp90 ATPase homologue 1/2-like C-terminal" evidence="3">
    <location>
        <begin position="33"/>
        <end position="145"/>
    </location>
</feature>
<dbReference type="InterPro" id="IPR023393">
    <property type="entry name" value="START-like_dom_sf"/>
</dbReference>
<gene>
    <name evidence="4" type="ORF">SAMN05421756_103606</name>
</gene>
<sequence>MTDTRTTTSTTTTGTMRPLGDGRGAIRVEDVYDTDIEDLWQACTTPERLARWIGHVSGELGEGAMVDAVLTSTWSGPVRIDVCEAPTHLLLTFEQGTDDETRVEAWLTAEGARTRLVVEERGLPVDQLHYYGAGWQAHLEDLGRSLETGGPVHPEGWSSQAPAAGWRSRWGELTPAYADAGVAAATTSAG</sequence>
<evidence type="ECO:0000256" key="2">
    <source>
        <dbReference type="SAM" id="MobiDB-lite"/>
    </source>
</evidence>
<organism evidence="4 5">
    <name type="scientific">Microlunatus flavus</name>
    <dbReference type="NCBI Taxonomy" id="1036181"/>
    <lineage>
        <taxon>Bacteria</taxon>
        <taxon>Bacillati</taxon>
        <taxon>Actinomycetota</taxon>
        <taxon>Actinomycetes</taxon>
        <taxon>Propionibacteriales</taxon>
        <taxon>Propionibacteriaceae</taxon>
        <taxon>Microlunatus</taxon>
    </lineage>
</organism>
<dbReference type="InterPro" id="IPR013538">
    <property type="entry name" value="ASHA1/2-like_C"/>
</dbReference>
<dbReference type="Proteomes" id="UP000198504">
    <property type="component" value="Unassembled WGS sequence"/>
</dbReference>
<proteinExistence type="inferred from homology"/>
<dbReference type="SUPFAM" id="SSF55961">
    <property type="entry name" value="Bet v1-like"/>
    <property type="match status" value="1"/>
</dbReference>
<dbReference type="RefSeq" id="WP_232506258.1">
    <property type="nucleotide sequence ID" value="NZ_FOFA01000003.1"/>
</dbReference>
<evidence type="ECO:0000313" key="4">
    <source>
        <dbReference type="EMBL" id="SEQ48551.1"/>
    </source>
</evidence>
<evidence type="ECO:0000259" key="3">
    <source>
        <dbReference type="Pfam" id="PF08327"/>
    </source>
</evidence>
<dbReference type="Pfam" id="PF08327">
    <property type="entry name" value="AHSA1"/>
    <property type="match status" value="1"/>
</dbReference>
<name>A0A1H9GEL8_9ACTN</name>
<keyword evidence="5" id="KW-1185">Reference proteome</keyword>
<feature type="compositionally biased region" description="Low complexity" evidence="2">
    <location>
        <begin position="1"/>
        <end position="15"/>
    </location>
</feature>
<dbReference type="STRING" id="1036181.SAMN05421756_103606"/>
<dbReference type="Gene3D" id="3.30.530.20">
    <property type="match status" value="1"/>
</dbReference>
<dbReference type="AlphaFoldDB" id="A0A1H9GEL8"/>
<protein>
    <submittedName>
        <fullName evidence="4">Uncharacterized conserved protein YndB, AHSA1/START domain</fullName>
    </submittedName>
</protein>
<feature type="region of interest" description="Disordered" evidence="2">
    <location>
        <begin position="1"/>
        <end position="22"/>
    </location>
</feature>
<comment type="similarity">
    <text evidence="1">Belongs to the AHA1 family.</text>
</comment>
<reference evidence="5" key="1">
    <citation type="submission" date="2016-10" db="EMBL/GenBank/DDBJ databases">
        <authorList>
            <person name="Varghese N."/>
            <person name="Submissions S."/>
        </authorList>
    </citation>
    <scope>NUCLEOTIDE SEQUENCE [LARGE SCALE GENOMIC DNA]</scope>
    <source>
        <strain evidence="5">CGMCC 4.6856</strain>
    </source>
</reference>